<evidence type="ECO:0008006" key="3">
    <source>
        <dbReference type="Google" id="ProtNLM"/>
    </source>
</evidence>
<reference evidence="1" key="1">
    <citation type="submission" date="2023-03" db="EMBL/GenBank/DDBJ databases">
        <title>Massive genome expansion in bonnet fungi (Mycena s.s.) driven by repeated elements and novel gene families across ecological guilds.</title>
        <authorList>
            <consortium name="Lawrence Berkeley National Laboratory"/>
            <person name="Harder C.B."/>
            <person name="Miyauchi S."/>
            <person name="Viragh M."/>
            <person name="Kuo A."/>
            <person name="Thoen E."/>
            <person name="Andreopoulos B."/>
            <person name="Lu D."/>
            <person name="Skrede I."/>
            <person name="Drula E."/>
            <person name="Henrissat B."/>
            <person name="Morin E."/>
            <person name="Kohler A."/>
            <person name="Barry K."/>
            <person name="LaButti K."/>
            <person name="Morin E."/>
            <person name="Salamov A."/>
            <person name="Lipzen A."/>
            <person name="Mereny Z."/>
            <person name="Hegedus B."/>
            <person name="Baldrian P."/>
            <person name="Stursova M."/>
            <person name="Weitz H."/>
            <person name="Taylor A."/>
            <person name="Grigoriev I.V."/>
            <person name="Nagy L.G."/>
            <person name="Martin F."/>
            <person name="Kauserud H."/>
        </authorList>
    </citation>
    <scope>NUCLEOTIDE SEQUENCE</scope>
    <source>
        <strain evidence="1">CBHHK188m</strain>
    </source>
</reference>
<proteinExistence type="predicted"/>
<sequence>MPYTHKQLLSILATTGKVSTRIMSLIIATVRTVYRMALRLWLLYRGSKPLRAVVSVVDPGGPDTSFGPHVSPHSAICSAADATVTPPTPVLPSEAPSEPEIINQVGSIDPQIPSTLSSVDSSPFSPTAPELLSRYARRKTLTKSDGITVLGPLTTSFTRDVPDNWMAKVNPEGALYYVSNSTSLNIFTDAALHEKHALETVLAFVRQIEEFRSTNSIPPDPRVEPVLDFVPEKMDALLADTILQTTTSELSSGTILSTWIFYLVATRFTVLTPHNTSNLNSKHSTGD</sequence>
<comment type="caution">
    <text evidence="1">The sequence shown here is derived from an EMBL/GenBank/DDBJ whole genome shotgun (WGS) entry which is preliminary data.</text>
</comment>
<dbReference type="AlphaFoldDB" id="A0AAD7HFL2"/>
<organism evidence="1 2">
    <name type="scientific">Mycena maculata</name>
    <dbReference type="NCBI Taxonomy" id="230809"/>
    <lineage>
        <taxon>Eukaryota</taxon>
        <taxon>Fungi</taxon>
        <taxon>Dikarya</taxon>
        <taxon>Basidiomycota</taxon>
        <taxon>Agaricomycotina</taxon>
        <taxon>Agaricomycetes</taxon>
        <taxon>Agaricomycetidae</taxon>
        <taxon>Agaricales</taxon>
        <taxon>Marasmiineae</taxon>
        <taxon>Mycenaceae</taxon>
        <taxon>Mycena</taxon>
    </lineage>
</organism>
<evidence type="ECO:0000313" key="2">
    <source>
        <dbReference type="Proteomes" id="UP001215280"/>
    </source>
</evidence>
<name>A0AAD7HFL2_9AGAR</name>
<protein>
    <recommendedName>
        <fullName evidence="3">WW domain-containing protein</fullName>
    </recommendedName>
</protein>
<accession>A0AAD7HFL2</accession>
<keyword evidence="2" id="KW-1185">Reference proteome</keyword>
<evidence type="ECO:0000313" key="1">
    <source>
        <dbReference type="EMBL" id="KAJ7719624.1"/>
    </source>
</evidence>
<dbReference type="Proteomes" id="UP001215280">
    <property type="component" value="Unassembled WGS sequence"/>
</dbReference>
<gene>
    <name evidence="1" type="ORF">DFH07DRAFT_310257</name>
</gene>
<dbReference type="EMBL" id="JARJLG010000289">
    <property type="protein sequence ID" value="KAJ7719624.1"/>
    <property type="molecule type" value="Genomic_DNA"/>
</dbReference>